<dbReference type="OrthoDB" id="7451790at2759"/>
<dbReference type="InterPro" id="IPR003591">
    <property type="entry name" value="Leu-rich_rpt_typical-subtyp"/>
</dbReference>
<sequence>MNTLPPEVVELIARHVDRVSLFRLIQLSSLDPRWHNVYNYLRCRPYIITIDKDPLNCKALEQLDDIIPHLENITLIPYQGKRLNQGIINDLIRSFPLKNINIHYPAVNGNHCHSFDRVTSLKCNADSLASVTSQFPHLVHLTLNLTGTEPHYLIPPLPITLEKLNISNWSLCTVTPPPSVMSLHLEMGSFVIEPNDSGELRHLEELKLKYVKKLSWGVQKVPQLSRFGSIKHLESVLTPPGIPDPVESLFQNDIKPSPRPTKVKLTKHYNSLELEIDLSTDSASEVFKFPSDTWRSDVIDTIDCRAMGFPDDLQELVISKFNMHSLTQMPSELTRLVATDNYLQHIDPFPPKLTYLDASYNKLESVSLSPSLKFVDLSRNQFSKIMHIPASIKHLNLSKNKIESLEGISGGESLEYLDLQNNLLSVVNISLPNLSVLNLNSNKLVDVSLKCPRLSKVSLKKNNFTRLPDLPGEIMELDLSNNSITDWRGLASLHRLRSLDISENKLSSLPLEIERLVNIESLHANYNQLEEVHFEHNSSLKELQLDGNRLKSIDLTTLSLQVVSISNNQLHECDLPLSVVRVSLSRNNIRHLQSFRGYAQLEHLDISSNRLESVILHASSVKRLAVWGNFLKDIIVPKEAIPEVSFGSENIQNIRIGDSFDSSKVIFQNPKGSTENHWRSEVVFSDDRLHIPGGVAVGIIDIPPGLRELDIAISESSDFSRWTLPHHINKVKLTRKVNPQFPKVRFMSTELVKPPGGNHCFAYLDHLTYLKIVGLNVKMSRSQPMVCPMTLRYLNFDFNVSDEIWIKFNGKGSTSLFSLSIQSCFQDSASNQLLSRYTYDSIGHNENTQHSNLRIIEASTPPIIPELGAVSEQTLHACTEVEIEMAQGTMQPYPWPPEVISSVFDPAKCPPRLQGYINERKFGVNNVVYWEYPNPHCFDDVNPDFWPRTASIQYI</sequence>
<evidence type="ECO:0000313" key="5">
    <source>
        <dbReference type="EMBL" id="KAA8898716.1"/>
    </source>
</evidence>
<keyword evidence="3" id="KW-0433">Leucine-rich repeat</keyword>
<dbReference type="InterPro" id="IPR032675">
    <property type="entry name" value="LRR_dom_sf"/>
</dbReference>
<dbReference type="PROSITE" id="PS51450">
    <property type="entry name" value="LRR"/>
    <property type="match status" value="5"/>
</dbReference>
<organism evidence="5 6">
    <name type="scientific">Diutina rugosa</name>
    <name type="common">Yeast</name>
    <name type="synonym">Candida rugosa</name>
    <dbReference type="NCBI Taxonomy" id="5481"/>
    <lineage>
        <taxon>Eukaryota</taxon>
        <taxon>Fungi</taxon>
        <taxon>Dikarya</taxon>
        <taxon>Ascomycota</taxon>
        <taxon>Saccharomycotina</taxon>
        <taxon>Pichiomycetes</taxon>
        <taxon>Debaryomycetaceae</taxon>
        <taxon>Diutina</taxon>
    </lineage>
</organism>
<gene>
    <name evidence="5" type="ORF">DIURU_004560</name>
</gene>
<dbReference type="RefSeq" id="XP_034010641.1">
    <property type="nucleotide sequence ID" value="XM_034157447.1"/>
</dbReference>
<dbReference type="Proteomes" id="UP000449547">
    <property type="component" value="Unassembled WGS sequence"/>
</dbReference>
<evidence type="ECO:0000256" key="1">
    <source>
        <dbReference type="ARBA" id="ARBA00004496"/>
    </source>
</evidence>
<evidence type="ECO:0000256" key="4">
    <source>
        <dbReference type="ARBA" id="ARBA00022737"/>
    </source>
</evidence>
<dbReference type="GO" id="GO:0005737">
    <property type="term" value="C:cytoplasm"/>
    <property type="evidence" value="ECO:0007669"/>
    <property type="project" value="UniProtKB-SubCell"/>
</dbReference>
<proteinExistence type="predicted"/>
<comment type="caution">
    <text evidence="5">The sequence shown here is derived from an EMBL/GenBank/DDBJ whole genome shotgun (WGS) entry which is preliminary data.</text>
</comment>
<evidence type="ECO:0000256" key="3">
    <source>
        <dbReference type="ARBA" id="ARBA00022614"/>
    </source>
</evidence>
<keyword evidence="6" id="KW-1185">Reference proteome</keyword>
<dbReference type="PANTHER" id="PTHR15454:SF69">
    <property type="entry name" value="SERINE_THREONINE-PROTEIN KINASE 11-INTERACTING PROTEIN"/>
    <property type="match status" value="1"/>
</dbReference>
<dbReference type="PANTHER" id="PTHR15454">
    <property type="entry name" value="NISCHARIN RELATED"/>
    <property type="match status" value="1"/>
</dbReference>
<name>A0A642UGZ1_DIURU</name>
<comment type="subcellular location">
    <subcellularLocation>
        <location evidence="1">Cytoplasm</location>
    </subcellularLocation>
</comment>
<dbReference type="InterPro" id="IPR025875">
    <property type="entry name" value="Leu-rich_rpt_4"/>
</dbReference>
<dbReference type="EMBL" id="SWFT01000137">
    <property type="protein sequence ID" value="KAA8898716.1"/>
    <property type="molecule type" value="Genomic_DNA"/>
</dbReference>
<dbReference type="VEuPathDB" id="FungiDB:DIURU_004560"/>
<dbReference type="SMART" id="SM00365">
    <property type="entry name" value="LRR_SD22"/>
    <property type="match status" value="7"/>
</dbReference>
<dbReference type="SUPFAM" id="SSF52047">
    <property type="entry name" value="RNI-like"/>
    <property type="match status" value="1"/>
</dbReference>
<accession>A0A642UGZ1</accession>
<dbReference type="Gene3D" id="3.80.10.10">
    <property type="entry name" value="Ribonuclease Inhibitor"/>
    <property type="match status" value="3"/>
</dbReference>
<keyword evidence="4" id="KW-0677">Repeat</keyword>
<dbReference type="InterPro" id="IPR001611">
    <property type="entry name" value="Leu-rich_rpt"/>
</dbReference>
<reference evidence="5 6" key="1">
    <citation type="submission" date="2019-07" db="EMBL/GenBank/DDBJ databases">
        <title>Genome assembly of two rare yeast pathogens: Diutina rugosa and Trichomonascus ciferrii.</title>
        <authorList>
            <person name="Mixao V."/>
            <person name="Saus E."/>
            <person name="Hansen A."/>
            <person name="Lass-Flor C."/>
            <person name="Gabaldon T."/>
        </authorList>
    </citation>
    <scope>NUCLEOTIDE SEQUENCE [LARGE SCALE GENOMIC DNA]</scope>
    <source>
        <strain evidence="5 6">CBS 613</strain>
    </source>
</reference>
<dbReference type="AlphaFoldDB" id="A0A642UGZ1"/>
<dbReference type="SMART" id="SM00364">
    <property type="entry name" value="LRR_BAC"/>
    <property type="match status" value="5"/>
</dbReference>
<evidence type="ECO:0000313" key="6">
    <source>
        <dbReference type="Proteomes" id="UP000449547"/>
    </source>
</evidence>
<dbReference type="Pfam" id="PF12799">
    <property type="entry name" value="LRR_4"/>
    <property type="match status" value="1"/>
</dbReference>
<evidence type="ECO:0000256" key="2">
    <source>
        <dbReference type="ARBA" id="ARBA00022490"/>
    </source>
</evidence>
<keyword evidence="2" id="KW-0963">Cytoplasm</keyword>
<protein>
    <submittedName>
        <fullName evidence="5">Uncharacterized protein</fullName>
    </submittedName>
</protein>
<dbReference type="GeneID" id="54783211"/>
<dbReference type="SMART" id="SM00369">
    <property type="entry name" value="LRR_TYP"/>
    <property type="match status" value="4"/>
</dbReference>